<evidence type="ECO:0000256" key="2">
    <source>
        <dbReference type="RuleBase" id="RU003452"/>
    </source>
</evidence>
<keyword evidence="2" id="KW-0808">Transferase</keyword>
<evidence type="ECO:0000256" key="1">
    <source>
        <dbReference type="ARBA" id="ARBA00006547"/>
    </source>
</evidence>
<sequence length="380" mass="43203">MTLRKVESLYSEREMRQYLQHIRFPGFAEVSTDDKDEDRERPTLPRPTLATLTLLQQHHLLTIPFENTSIHYESSHSVSINPNVVLQRFCSRRMGGYCMQHNVCLLNILRYLGYKCYAVAGRVLERALDGTQGDYEGFGHMIILVLLPNHLHEAQQAQEHLYAVDVGYGAQGPLRPLQLSDGHVEEGRFGERHRLIRLLPPESAFEDNPGTPQSPVLLQEMREANKLWHLQHAKGEADWQTQYSFLQTETFPNDFEKLNFATSKSPQSIFVSTLMLSQFTLNLVAQENEFKHASPEPIHADLHPYPSHAFGLHALLGARFSHRPAGGGKTEHEEAATEEKRIERIRQVFGLLGDVETGYALDAIEASKAGLPQQRRVPKE</sequence>
<dbReference type="Gene3D" id="3.30.2140.20">
    <property type="match status" value="1"/>
</dbReference>
<evidence type="ECO:0000313" key="4">
    <source>
        <dbReference type="Proteomes" id="UP000245783"/>
    </source>
</evidence>
<organism evidence="3 4">
    <name type="scientific">Ceraceosorus guamensis</name>
    <dbReference type="NCBI Taxonomy" id="1522189"/>
    <lineage>
        <taxon>Eukaryota</taxon>
        <taxon>Fungi</taxon>
        <taxon>Dikarya</taxon>
        <taxon>Basidiomycota</taxon>
        <taxon>Ustilaginomycotina</taxon>
        <taxon>Exobasidiomycetes</taxon>
        <taxon>Ceraceosorales</taxon>
        <taxon>Ceraceosoraceae</taxon>
        <taxon>Ceraceosorus</taxon>
    </lineage>
</organism>
<protein>
    <submittedName>
        <fullName evidence="3">Cysteine proteinase</fullName>
    </submittedName>
</protein>
<keyword evidence="2" id="KW-0012">Acyltransferase</keyword>
<dbReference type="GO" id="GO:0016407">
    <property type="term" value="F:acetyltransferase activity"/>
    <property type="evidence" value="ECO:0007669"/>
    <property type="project" value="InterPro"/>
</dbReference>
<dbReference type="EMBL" id="KZ819373">
    <property type="protein sequence ID" value="PWN43119.1"/>
    <property type="molecule type" value="Genomic_DNA"/>
</dbReference>
<dbReference type="InterPro" id="IPR038765">
    <property type="entry name" value="Papain-like_cys_pep_sf"/>
</dbReference>
<dbReference type="AlphaFoldDB" id="A0A316W0B2"/>
<dbReference type="RefSeq" id="XP_025370279.1">
    <property type="nucleotide sequence ID" value="XM_025516088.1"/>
</dbReference>
<dbReference type="Proteomes" id="UP000245783">
    <property type="component" value="Unassembled WGS sequence"/>
</dbReference>
<name>A0A316W0B2_9BASI</name>
<proteinExistence type="inferred from homology"/>
<dbReference type="InParanoid" id="A0A316W0B2"/>
<dbReference type="GeneID" id="37037958"/>
<dbReference type="PRINTS" id="PR01543">
    <property type="entry name" value="ANATRNSFRASE"/>
</dbReference>
<evidence type="ECO:0000313" key="3">
    <source>
        <dbReference type="EMBL" id="PWN43119.1"/>
    </source>
</evidence>
<reference evidence="3 4" key="1">
    <citation type="journal article" date="2018" name="Mol. Biol. Evol.">
        <title>Broad Genomic Sampling Reveals a Smut Pathogenic Ancestry of the Fungal Clade Ustilaginomycotina.</title>
        <authorList>
            <person name="Kijpornyongpan T."/>
            <person name="Mondo S.J."/>
            <person name="Barry K."/>
            <person name="Sandor L."/>
            <person name="Lee J."/>
            <person name="Lipzen A."/>
            <person name="Pangilinan J."/>
            <person name="LaButti K."/>
            <person name="Hainaut M."/>
            <person name="Henrissat B."/>
            <person name="Grigoriev I.V."/>
            <person name="Spatafora J.W."/>
            <person name="Aime M.C."/>
        </authorList>
    </citation>
    <scope>NUCLEOTIDE SEQUENCE [LARGE SCALE GENOMIC DNA]</scope>
    <source>
        <strain evidence="3 4">MCA 4658</strain>
    </source>
</reference>
<dbReference type="Pfam" id="PF00797">
    <property type="entry name" value="Acetyltransf_2"/>
    <property type="match status" value="2"/>
</dbReference>
<comment type="similarity">
    <text evidence="1 2">Belongs to the arylamine N-acetyltransferase family.</text>
</comment>
<dbReference type="PANTHER" id="PTHR11786:SF0">
    <property type="entry name" value="ARYLAMINE N-ACETYLTRANSFERASE 4-RELATED"/>
    <property type="match status" value="1"/>
</dbReference>
<dbReference type="InterPro" id="IPR053710">
    <property type="entry name" value="Arylamine_NAT_domain_sf"/>
</dbReference>
<keyword evidence="4" id="KW-1185">Reference proteome</keyword>
<dbReference type="OrthoDB" id="10260017at2759"/>
<accession>A0A316W0B2</accession>
<dbReference type="SUPFAM" id="SSF54001">
    <property type="entry name" value="Cysteine proteinases"/>
    <property type="match status" value="1"/>
</dbReference>
<gene>
    <name evidence="3" type="ORF">IE81DRAFT_346908</name>
</gene>
<dbReference type="STRING" id="1522189.A0A316W0B2"/>
<dbReference type="PANTHER" id="PTHR11786">
    <property type="entry name" value="N-HYDROXYARYLAMINE O-ACETYLTRANSFERASE"/>
    <property type="match status" value="1"/>
</dbReference>
<dbReference type="InterPro" id="IPR001447">
    <property type="entry name" value="Arylamine_N-AcTrfase"/>
</dbReference>